<sequence>MLTNIQLIYGALALAVADHAAAFGAGPGATVLQEVQAPDLSGRNDGFTHNPGNTFVVSADLRPSASLLQPQEQRPVFNFPPQQQQQQQQVVSRPPPPPPQAGPAVRPQPVPQPAPTFQPQNNQPPQRPVLPASDKPVLDQSTVDVREINPPFLQQYNEDGTVYQPPPPPLPQPQQRPQPQQQRPRPQQPFRRPPPGFRRPPPPFGRLPPPPRPGGRPVRPRPSVFQNPLQQLQQRIFGRPPARAAPNRRRFRRDLTSDVDVADEIRSDVKQDRLGKWEMEYAMRKAADPASLKDNEDIPAWAPLKEEARALLEMASRSGSQGPSANGDLPITITEVTADSPEEARIPISAGDEVVIVRVPEESLNSAPLAIRVLWAAAPVSSVAKRGDLPAKDVPAAGSTGRADQPWWSRIPLLGSLIYRPLPGEETTPGYTPSGEATVAVVTDRAGYDTETVVSPLYDPYLSIDGSGRPYYRTPTHAELAHYEHIPDMAKPVLNPTEDFVVPDNIEDPFRGGYAPFRPGYQYVNAPHLPAPYYPPGDVKYHRRQQLFPKEINYHESTQKRSDDGTKVAARQAETTVQAAEAKSDAGSGLGKVLAQAAQDRAGELSIIDTGDHYAVISGDINKFVDFDGKAGGSTKARSLADLLKLAGSSDTSAPHSRVKRQASLYPLLSPVQRRPQRRPIQRRDDVGRFPHRAPTFRPPWESGRRVSVRPRGPRPLRPVSQRPNTRQPITSFQPPVPQPIFEQHDPRPVFHQSHERPVFEQHDERPFEQHNVQPTFEQPQESFEQFDARPSFEQPAARPEFEHHEARPTFHEPDSRPAIEQPGNDIITGPPAHFGGFQPVTRPAPDAESQPTDGPVIHEHIPHGQPRPVVSPVPHDVPRLTVVTTVPAPVHTEAVFVRPSRPVHQEVHQSTRVVEDQQSVHPQQQFAGSEQHQQVIVSSSFNSQPSVSENQVTEEDKPAGSWASAALAGLSAILGGSQETTTEPAPTVPTPDADSHSFKLTHQNQEEDSAIKNKHVEVPKVVGQNADDEEIHKDELKEKSTVKVVKRYRKRQRRPSPQPSASSVSSHRGTSHHNAPTVTYRRRRPSAIQAPASDDDAAETNEPAKPTGPKQRVTFGARVRPTAGQRRRRPIARRPTTSEPEPTPTPTTSTTQEPVTAEASQSVRRPVVRLPTRSERVQAAAPSPVREIPAPQPVPTSPTTQPTPRPTTSKPQTTAPPQEQEDTPSTGGFRPVAGVPRHRSVPPTRGRPLSHQTITTTVEPSNVENLPQNTNKDEPKTDTKTKGEKEEKVEDVHSQLESYLSRYAEKYGLGLVTSSPKTPRPAPTDKPAAPVSGLRWAHLAARSRNPAGDDVDELDEFVTGEPDGDERVSVGSQYSYRVQLPPSRRVPPALNSVRLRPKSKLAQLLGSSPRLRPSTAKPTIPWPAGYQPFTVSSTTPRPGRWAARRERLTTPSPTAAPAPTTGPAWSKYADEFTTTRRPTTEAPATSASRSRPIFIPPINRKRIRPRPLTLLHAGPRREETTTTTSTTAEEPIEKTEGPTDAPAVTIPAPPPVTQEISPEPATTENVETTTDSAFEDEDPLVASSEEPVGESSLFSVVYSKERPHVRPPQPEIFSRLNKFLVEHGEQPPTAPATVSVTVGASPIQVPVSAPVEAPENQSGFQASVEAVPVPVAVIDQEVLEEAEEEAEPEQQPLVTPDGAVIVRAVPAETDSNAGAWVPTIQAVEVSPEVVAVGPQPGTVVIYPEDMSQEEREQHWPQSAQEEKEEDDWFEEPDSVHDLDLSHDGLVEEVVYLEDAASGAVLGKAARLDDDAAPEAEFLVPVVTEAPVDEEDATEVEELVHDPYGVFWTSPSGATNAEQAESQQLAGAFAADVNDEADEADAVEVDSATDVPSESSADAETDDRTVNLCLDGKCMFIYEPGRQVRVSGDN</sequence>
<evidence type="ECO:0000313" key="4">
    <source>
        <dbReference type="Proteomes" id="UP000440578"/>
    </source>
</evidence>
<feature type="compositionally biased region" description="Basic and acidic residues" evidence="1">
    <location>
        <begin position="1010"/>
        <end position="1019"/>
    </location>
</feature>
<feature type="region of interest" description="Disordered" evidence="1">
    <location>
        <begin position="978"/>
        <end position="1295"/>
    </location>
</feature>
<feature type="compositionally biased region" description="Low complexity" evidence="1">
    <location>
        <begin position="1450"/>
        <end position="1465"/>
    </location>
</feature>
<feature type="compositionally biased region" description="Pro residues" evidence="1">
    <location>
        <begin position="93"/>
        <end position="116"/>
    </location>
</feature>
<feature type="compositionally biased region" description="Pro residues" evidence="1">
    <location>
        <begin position="164"/>
        <end position="176"/>
    </location>
</feature>
<feature type="compositionally biased region" description="Low complexity" evidence="1">
    <location>
        <begin position="177"/>
        <end position="190"/>
    </location>
</feature>
<feature type="compositionally biased region" description="Polar residues" evidence="1">
    <location>
        <begin position="722"/>
        <end position="734"/>
    </location>
</feature>
<feature type="compositionally biased region" description="Acidic residues" evidence="1">
    <location>
        <begin position="1350"/>
        <end position="1365"/>
    </location>
</feature>
<feature type="compositionally biased region" description="Basic and acidic residues" evidence="1">
    <location>
        <begin position="800"/>
        <end position="818"/>
    </location>
</feature>
<feature type="compositionally biased region" description="Basic residues" evidence="1">
    <location>
        <begin position="1045"/>
        <end position="1055"/>
    </location>
</feature>
<name>A0A6A4VTN1_AMPAM</name>
<protein>
    <submittedName>
        <fullName evidence="3">Uncharacterized protein</fullName>
    </submittedName>
</protein>
<dbReference type="Proteomes" id="UP000440578">
    <property type="component" value="Unassembled WGS sequence"/>
</dbReference>
<feature type="compositionally biased region" description="Basic and acidic residues" evidence="1">
    <location>
        <begin position="1031"/>
        <end position="1042"/>
    </location>
</feature>
<feature type="region of interest" description="Disordered" evidence="1">
    <location>
        <begin position="791"/>
        <end position="874"/>
    </location>
</feature>
<evidence type="ECO:0000313" key="3">
    <source>
        <dbReference type="EMBL" id="KAF0298156.1"/>
    </source>
</evidence>
<feature type="region of interest" description="Disordered" evidence="1">
    <location>
        <begin position="1883"/>
        <end position="1903"/>
    </location>
</feature>
<keyword evidence="2" id="KW-0732">Signal</keyword>
<reference evidence="3 4" key="1">
    <citation type="submission" date="2019-07" db="EMBL/GenBank/DDBJ databases">
        <title>Draft genome assembly of a fouling barnacle, Amphibalanus amphitrite (Darwin, 1854): The first reference genome for Thecostraca.</title>
        <authorList>
            <person name="Kim W."/>
        </authorList>
    </citation>
    <scope>NUCLEOTIDE SEQUENCE [LARGE SCALE GENOMIC DNA]</scope>
    <source>
        <strain evidence="3">SNU_AA5</strain>
        <tissue evidence="3">Soma without cirri and trophi</tissue>
    </source>
</reference>
<feature type="compositionally biased region" description="Polar residues" evidence="1">
    <location>
        <begin position="917"/>
        <end position="931"/>
    </location>
</feature>
<gene>
    <name evidence="3" type="ORF">FJT64_004407</name>
</gene>
<keyword evidence="4" id="KW-1185">Reference proteome</keyword>
<feature type="region of interest" description="Disordered" evidence="1">
    <location>
        <begin position="912"/>
        <end position="931"/>
    </location>
</feature>
<feature type="compositionally biased region" description="Basic and acidic residues" evidence="1">
    <location>
        <begin position="1272"/>
        <end position="1295"/>
    </location>
</feature>
<evidence type="ECO:0000256" key="2">
    <source>
        <dbReference type="SAM" id="SignalP"/>
    </source>
</evidence>
<feature type="compositionally biased region" description="Polar residues" evidence="1">
    <location>
        <begin position="1251"/>
        <end position="1271"/>
    </location>
</feature>
<proteinExistence type="predicted"/>
<feature type="compositionally biased region" description="Pro residues" evidence="1">
    <location>
        <begin position="1191"/>
        <end position="1206"/>
    </location>
</feature>
<feature type="compositionally biased region" description="Pro residues" evidence="1">
    <location>
        <begin position="191"/>
        <end position="214"/>
    </location>
</feature>
<feature type="chain" id="PRO_5025529388" evidence="2">
    <location>
        <begin position="23"/>
        <end position="1930"/>
    </location>
</feature>
<evidence type="ECO:0000256" key="1">
    <source>
        <dbReference type="SAM" id="MobiDB-lite"/>
    </source>
</evidence>
<feature type="region of interest" description="Disordered" evidence="1">
    <location>
        <begin position="1312"/>
        <end position="1589"/>
    </location>
</feature>
<accession>A0A6A4VTN1</accession>
<dbReference type="EMBL" id="VIIS01001441">
    <property type="protein sequence ID" value="KAF0298156.1"/>
    <property type="molecule type" value="Genomic_DNA"/>
</dbReference>
<feature type="region of interest" description="Disordered" evidence="1">
    <location>
        <begin position="940"/>
        <end position="960"/>
    </location>
</feature>
<feature type="compositionally biased region" description="Low complexity" evidence="1">
    <location>
        <begin position="1134"/>
        <end position="1152"/>
    </location>
</feature>
<feature type="compositionally biased region" description="Low complexity" evidence="1">
    <location>
        <begin position="80"/>
        <end position="92"/>
    </location>
</feature>
<feature type="region of interest" description="Disordered" evidence="1">
    <location>
        <begin position="649"/>
        <end position="746"/>
    </location>
</feature>
<comment type="caution">
    <text evidence="3">The sequence shown here is derived from an EMBL/GenBank/DDBJ whole genome shotgun (WGS) entry which is preliminary data.</text>
</comment>
<feature type="compositionally biased region" description="Low complexity" evidence="1">
    <location>
        <begin position="1060"/>
        <end position="1069"/>
    </location>
</feature>
<feature type="compositionally biased region" description="Polar residues" evidence="1">
    <location>
        <begin position="1153"/>
        <end position="1164"/>
    </location>
</feature>
<feature type="region of interest" description="Disordered" evidence="1">
    <location>
        <begin position="156"/>
        <end position="224"/>
    </location>
</feature>
<feature type="signal peptide" evidence="2">
    <location>
        <begin position="1"/>
        <end position="22"/>
    </location>
</feature>
<feature type="compositionally biased region" description="Low complexity" evidence="1">
    <location>
        <begin position="940"/>
        <end position="949"/>
    </location>
</feature>
<feature type="compositionally biased region" description="Low complexity" evidence="1">
    <location>
        <begin position="1476"/>
        <end position="1499"/>
    </location>
</feature>
<feature type="region of interest" description="Disordered" evidence="1">
    <location>
        <begin position="80"/>
        <end position="135"/>
    </location>
</feature>
<feature type="compositionally biased region" description="Polar residues" evidence="1">
    <location>
        <begin position="1555"/>
        <end position="1573"/>
    </location>
</feature>
<organism evidence="3 4">
    <name type="scientific">Amphibalanus amphitrite</name>
    <name type="common">Striped barnacle</name>
    <name type="synonym">Balanus amphitrite</name>
    <dbReference type="NCBI Taxonomy" id="1232801"/>
    <lineage>
        <taxon>Eukaryota</taxon>
        <taxon>Metazoa</taxon>
        <taxon>Ecdysozoa</taxon>
        <taxon>Arthropoda</taxon>
        <taxon>Crustacea</taxon>
        <taxon>Multicrustacea</taxon>
        <taxon>Cirripedia</taxon>
        <taxon>Thoracica</taxon>
        <taxon>Thoracicalcarea</taxon>
        <taxon>Balanomorpha</taxon>
        <taxon>Balanoidea</taxon>
        <taxon>Balanidae</taxon>
        <taxon>Amphibalaninae</taxon>
        <taxon>Amphibalanus</taxon>
    </lineage>
</organism>